<dbReference type="EMBL" id="CAJOBC010067893">
    <property type="protein sequence ID" value="CAF4232688.1"/>
    <property type="molecule type" value="Genomic_DNA"/>
</dbReference>
<name>A0A815HRF6_9BILA</name>
<gene>
    <name evidence="1" type="ORF">GPM918_LOCUS31211</name>
    <name evidence="2" type="ORF">SRO942_LOCUS31847</name>
</gene>
<dbReference type="Proteomes" id="UP000663829">
    <property type="component" value="Unassembled WGS sequence"/>
</dbReference>
<reference evidence="1" key="1">
    <citation type="submission" date="2021-02" db="EMBL/GenBank/DDBJ databases">
        <authorList>
            <person name="Nowell W R."/>
        </authorList>
    </citation>
    <scope>NUCLEOTIDE SEQUENCE</scope>
</reference>
<sequence length="76" mass="9138">MPFHAAAVDLRTATTGVKITKTLRYDVMIRYWSRVLKERLSFKMLDQLLTRMLNSQSEHHQLDAHRYHYDQMTQEN</sequence>
<keyword evidence="3" id="KW-1185">Reference proteome</keyword>
<evidence type="ECO:0000313" key="3">
    <source>
        <dbReference type="Proteomes" id="UP000663829"/>
    </source>
</evidence>
<dbReference type="Proteomes" id="UP000681722">
    <property type="component" value="Unassembled WGS sequence"/>
</dbReference>
<protein>
    <submittedName>
        <fullName evidence="1">Uncharacterized protein</fullName>
    </submittedName>
</protein>
<evidence type="ECO:0000313" key="1">
    <source>
        <dbReference type="EMBL" id="CAF1357478.1"/>
    </source>
</evidence>
<evidence type="ECO:0000313" key="2">
    <source>
        <dbReference type="EMBL" id="CAF4232688.1"/>
    </source>
</evidence>
<dbReference type="AlphaFoldDB" id="A0A815HRF6"/>
<organism evidence="1 3">
    <name type="scientific">Didymodactylos carnosus</name>
    <dbReference type="NCBI Taxonomy" id="1234261"/>
    <lineage>
        <taxon>Eukaryota</taxon>
        <taxon>Metazoa</taxon>
        <taxon>Spiralia</taxon>
        <taxon>Gnathifera</taxon>
        <taxon>Rotifera</taxon>
        <taxon>Eurotatoria</taxon>
        <taxon>Bdelloidea</taxon>
        <taxon>Philodinida</taxon>
        <taxon>Philodinidae</taxon>
        <taxon>Didymodactylos</taxon>
    </lineage>
</organism>
<dbReference type="EMBL" id="CAJNOQ010015221">
    <property type="protein sequence ID" value="CAF1357478.1"/>
    <property type="molecule type" value="Genomic_DNA"/>
</dbReference>
<comment type="caution">
    <text evidence="1">The sequence shown here is derived from an EMBL/GenBank/DDBJ whole genome shotgun (WGS) entry which is preliminary data.</text>
</comment>
<proteinExistence type="predicted"/>
<accession>A0A815HRF6</accession>
<feature type="non-terminal residue" evidence="1">
    <location>
        <position position="1"/>
    </location>
</feature>